<proteinExistence type="predicted"/>
<dbReference type="Proteomes" id="UP000178912">
    <property type="component" value="Unassembled WGS sequence"/>
</dbReference>
<evidence type="ECO:0000256" key="1">
    <source>
        <dbReference type="SAM" id="SignalP"/>
    </source>
</evidence>
<reference evidence="3" key="1">
    <citation type="submission" date="2016-03" db="EMBL/GenBank/DDBJ databases">
        <authorList>
            <person name="Guldener U."/>
        </authorList>
    </citation>
    <scope>NUCLEOTIDE SEQUENCE [LARGE SCALE GENOMIC DNA]</scope>
    <source>
        <strain evidence="3">04CH-RAC-A.6.1</strain>
    </source>
</reference>
<feature type="signal peptide" evidence="1">
    <location>
        <begin position="1"/>
        <end position="16"/>
    </location>
</feature>
<sequence>MKLTIISALYISGALSAVTESDYRKVHHHDVPRRNCDCSLIMQNGNKIHTDVPPGLGNVVLGNAQVYSWNGVPLNKCAISLFRTKDCKDYRTGDTCPTGPNCDLILAYK</sequence>
<gene>
    <name evidence="2" type="ORF">RAG0_11869</name>
</gene>
<dbReference type="EMBL" id="FJUX01000082">
    <property type="protein sequence ID" value="CZT06023.1"/>
    <property type="molecule type" value="Genomic_DNA"/>
</dbReference>
<accession>A0A1E1L6F3</accession>
<keyword evidence="1" id="KW-0732">Signal</keyword>
<dbReference type="AlphaFoldDB" id="A0A1E1L6F3"/>
<feature type="chain" id="PRO_5009446827" evidence="1">
    <location>
        <begin position="17"/>
        <end position="109"/>
    </location>
</feature>
<name>A0A1E1L6F3_9HELO</name>
<evidence type="ECO:0000313" key="2">
    <source>
        <dbReference type="EMBL" id="CZT06023.1"/>
    </source>
</evidence>
<keyword evidence="3" id="KW-1185">Reference proteome</keyword>
<organism evidence="2 3">
    <name type="scientific">Rhynchosporium agropyri</name>
    <dbReference type="NCBI Taxonomy" id="914238"/>
    <lineage>
        <taxon>Eukaryota</taxon>
        <taxon>Fungi</taxon>
        <taxon>Dikarya</taxon>
        <taxon>Ascomycota</taxon>
        <taxon>Pezizomycotina</taxon>
        <taxon>Leotiomycetes</taxon>
        <taxon>Helotiales</taxon>
        <taxon>Ploettnerulaceae</taxon>
        <taxon>Rhynchosporium</taxon>
    </lineage>
</organism>
<protein>
    <submittedName>
        <fullName evidence="2">Uncharacterized protein</fullName>
    </submittedName>
</protein>
<evidence type="ECO:0000313" key="3">
    <source>
        <dbReference type="Proteomes" id="UP000178912"/>
    </source>
</evidence>